<accession>A0A7S2UPH9</accession>
<keyword evidence="2" id="KW-0812">Transmembrane</keyword>
<protein>
    <recommendedName>
        <fullName evidence="4">Leucine-rich repeat-containing N-terminal plant-type domain-containing protein</fullName>
    </recommendedName>
</protein>
<dbReference type="InterPro" id="IPR001611">
    <property type="entry name" value="Leu-rich_rpt"/>
</dbReference>
<dbReference type="FunFam" id="3.80.10.10:FF:000383">
    <property type="entry name" value="Leucine-rich repeat receptor protein kinase EMS1"/>
    <property type="match status" value="1"/>
</dbReference>
<reference evidence="3" key="1">
    <citation type="submission" date="2021-01" db="EMBL/GenBank/DDBJ databases">
        <authorList>
            <person name="Corre E."/>
            <person name="Pelletier E."/>
            <person name="Niang G."/>
            <person name="Scheremetjew M."/>
            <person name="Finn R."/>
            <person name="Kale V."/>
            <person name="Holt S."/>
            <person name="Cochrane G."/>
            <person name="Meng A."/>
            <person name="Brown T."/>
            <person name="Cohen L."/>
        </authorList>
    </citation>
    <scope>NUCLEOTIDE SEQUENCE</scope>
    <source>
        <strain evidence="3">CCMP2084</strain>
    </source>
</reference>
<evidence type="ECO:0000313" key="3">
    <source>
        <dbReference type="EMBL" id="CAD9824464.1"/>
    </source>
</evidence>
<dbReference type="EMBL" id="HBHQ01024184">
    <property type="protein sequence ID" value="CAD9824464.1"/>
    <property type="molecule type" value="Transcribed_RNA"/>
</dbReference>
<evidence type="ECO:0000256" key="1">
    <source>
        <dbReference type="ARBA" id="ARBA00022737"/>
    </source>
</evidence>
<feature type="transmembrane region" description="Helical" evidence="2">
    <location>
        <begin position="67"/>
        <end position="88"/>
    </location>
</feature>
<proteinExistence type="predicted"/>
<dbReference type="PANTHER" id="PTHR48057">
    <property type="entry name" value="LEUCINE-RICH REPEAT SERINE/THREONINE-PROTEIN KINASE 1"/>
    <property type="match status" value="1"/>
</dbReference>
<organism evidence="3">
    <name type="scientific">Attheya septentrionalis</name>
    <dbReference type="NCBI Taxonomy" id="420275"/>
    <lineage>
        <taxon>Eukaryota</taxon>
        <taxon>Sar</taxon>
        <taxon>Stramenopiles</taxon>
        <taxon>Ochrophyta</taxon>
        <taxon>Bacillariophyta</taxon>
        <taxon>Coscinodiscophyceae</taxon>
        <taxon>Chaetocerotophycidae</taxon>
        <taxon>Chaetocerotales</taxon>
        <taxon>Attheyaceae</taxon>
        <taxon>Attheya</taxon>
    </lineage>
</organism>
<keyword evidence="2" id="KW-0472">Membrane</keyword>
<dbReference type="AlphaFoldDB" id="A0A7S2UPH9"/>
<evidence type="ECO:0000256" key="2">
    <source>
        <dbReference type="SAM" id="Phobius"/>
    </source>
</evidence>
<dbReference type="InterPro" id="IPR052595">
    <property type="entry name" value="LRRC69/RLP"/>
</dbReference>
<dbReference type="Gene3D" id="3.80.10.10">
    <property type="entry name" value="Ribonuclease Inhibitor"/>
    <property type="match status" value="2"/>
</dbReference>
<dbReference type="SUPFAM" id="SSF52047">
    <property type="entry name" value="RNI-like"/>
    <property type="match status" value="1"/>
</dbReference>
<gene>
    <name evidence="3" type="ORF">ASEP1449_LOCUS16298</name>
</gene>
<evidence type="ECO:0008006" key="4">
    <source>
        <dbReference type="Google" id="ProtNLM"/>
    </source>
</evidence>
<dbReference type="PROSITE" id="PS51450">
    <property type="entry name" value="LRR"/>
    <property type="match status" value="1"/>
</dbReference>
<keyword evidence="2" id="KW-1133">Transmembrane helix</keyword>
<sequence>MNVEETSVEVGIESLRDLYADEPSTSINSINNNNAAEEGFEEDVYHDGKPLEMAVDKLKTPPKRKKYVVLLIVMCALGGAVALAVLGIQKNMDQGGSQAIEGSNNNDGNDINGTGAPTLAPSVNFPFTMQERTAETCEGGFRTCTEVEECALQQLFVALNGCEWYDRTNWLSFQPICDWHGVTCSSVEEDGEERVTELDWRENNLRGSLPNALLSVITHLKELEYLDLDDNSLTGTIPSELALLTSLGLLSFSQNLLTGSLPTELATLSSLFYFASRTNQHDGVLPQEYSQWAPRLESLELKDNLLLQGSLFDNLGDFQQLLSLDLEGTDIGGTISTSIGNLKQLWYVALDRTNVRGPIPTQVGTMESLEYFSVYDAYLTGTIPSQLGNCAKLETLDLSYNDKLGGPVPTELGQLQGLAYFDLEANYFNSTLFISSVFLKKVDNSSSVWTSTSWPWPPNLTFFSVQNNNITGPLPSSLGALNFLQWLHLDKNEFEGTMPAALCERVRTNFLQLDADCESPLLNCSCFSSCCPAQI</sequence>
<name>A0A7S2UPH9_9STRA</name>
<keyword evidence="1" id="KW-0677">Repeat</keyword>
<dbReference type="InterPro" id="IPR032675">
    <property type="entry name" value="LRR_dom_sf"/>
</dbReference>
<dbReference type="Pfam" id="PF00560">
    <property type="entry name" value="LRR_1"/>
    <property type="match status" value="2"/>
</dbReference>